<dbReference type="Gene3D" id="2.60.40.10">
    <property type="entry name" value="Immunoglobulins"/>
    <property type="match status" value="1"/>
</dbReference>
<feature type="domain" description="Fibronectin type III-like" evidence="6">
    <location>
        <begin position="99"/>
        <end position="170"/>
    </location>
</feature>
<accession>A0A9N9V4U8</accession>
<dbReference type="PANTHER" id="PTHR42715">
    <property type="entry name" value="BETA-GLUCOSIDASE"/>
    <property type="match status" value="1"/>
</dbReference>
<evidence type="ECO:0000256" key="3">
    <source>
        <dbReference type="ARBA" id="ARBA00012744"/>
    </source>
</evidence>
<evidence type="ECO:0000256" key="5">
    <source>
        <dbReference type="ARBA" id="ARBA00023295"/>
    </source>
</evidence>
<evidence type="ECO:0000256" key="1">
    <source>
        <dbReference type="ARBA" id="ARBA00000448"/>
    </source>
</evidence>
<keyword evidence="4" id="KW-0378">Hydrolase</keyword>
<evidence type="ECO:0000256" key="4">
    <source>
        <dbReference type="ARBA" id="ARBA00022801"/>
    </source>
</evidence>
<dbReference type="EMBL" id="CABFNQ020000492">
    <property type="protein sequence ID" value="CAH0017051.1"/>
    <property type="molecule type" value="Genomic_DNA"/>
</dbReference>
<dbReference type="SMART" id="SM01217">
    <property type="entry name" value="Fn3_like"/>
    <property type="match status" value="1"/>
</dbReference>
<dbReference type="GO" id="GO:0009251">
    <property type="term" value="P:glucan catabolic process"/>
    <property type="evidence" value="ECO:0007669"/>
    <property type="project" value="TreeGrafter"/>
</dbReference>
<dbReference type="InterPro" id="IPR013783">
    <property type="entry name" value="Ig-like_fold"/>
</dbReference>
<reference evidence="7" key="1">
    <citation type="submission" date="2021-10" db="EMBL/GenBank/DDBJ databases">
        <authorList>
            <person name="Piombo E."/>
        </authorList>
    </citation>
    <scope>NUCLEOTIDE SEQUENCE</scope>
</reference>
<comment type="similarity">
    <text evidence="2">Belongs to the glycosyl hydrolase 3 family.</text>
</comment>
<dbReference type="FunFam" id="2.60.40.10:FF:000495">
    <property type="entry name" value="Periplasmic beta-glucosidase"/>
    <property type="match status" value="1"/>
</dbReference>
<protein>
    <recommendedName>
        <fullName evidence="3">beta-glucosidase</fullName>
        <ecNumber evidence="3">3.2.1.21</ecNumber>
    </recommendedName>
</protein>
<gene>
    <name evidence="7" type="ORF">CRHIZ90672A_00014827</name>
</gene>
<comment type="catalytic activity">
    <reaction evidence="1">
        <text>Hydrolysis of terminal, non-reducing beta-D-glucosyl residues with release of beta-D-glucose.</text>
        <dbReference type="EC" id="3.2.1.21"/>
    </reaction>
</comment>
<dbReference type="SUPFAM" id="SSF52279">
    <property type="entry name" value="Beta-D-glucan exohydrolase, C-terminal domain"/>
    <property type="match status" value="1"/>
</dbReference>
<name>A0A9N9V4U8_9HYPO</name>
<evidence type="ECO:0000259" key="6">
    <source>
        <dbReference type="SMART" id="SM01217"/>
    </source>
</evidence>
<dbReference type="Proteomes" id="UP000696573">
    <property type="component" value="Unassembled WGS sequence"/>
</dbReference>
<dbReference type="EC" id="3.2.1.21" evidence="3"/>
<proteinExistence type="inferred from homology"/>
<dbReference type="Gene3D" id="3.40.50.1700">
    <property type="entry name" value="Glycoside hydrolase family 3 C-terminal domain"/>
    <property type="match status" value="1"/>
</dbReference>
<dbReference type="InterPro" id="IPR036881">
    <property type="entry name" value="Glyco_hydro_3_C_sf"/>
</dbReference>
<dbReference type="AlphaFoldDB" id="A0A9N9V4U8"/>
<keyword evidence="5" id="KW-0326">Glycosidase</keyword>
<dbReference type="InterPro" id="IPR026891">
    <property type="entry name" value="Fn3-like"/>
</dbReference>
<dbReference type="OrthoDB" id="5239855at2759"/>
<sequence>MVIDSISCASGLSFPRYLQDIPSYLNIRTEPGRILYSEGVYIGYRYYKFADKEVNFPFGYSLSYTDFKLSNLRVSRTAQGGEVIVTLVVENTGQVAGAEVVQMYIKPRQSMISRPVKELKGFAKVHLNPGESKEISVKELEKYAVSYFDEEREQWCVENGEYEIIVSNTSDLNSTTCITGSFTVDKSY</sequence>
<dbReference type="Pfam" id="PF14310">
    <property type="entry name" value="Fn3-like"/>
    <property type="match status" value="1"/>
</dbReference>
<comment type="caution">
    <text evidence="7">The sequence shown here is derived from an EMBL/GenBank/DDBJ whole genome shotgun (WGS) entry which is preliminary data.</text>
</comment>
<evidence type="ECO:0000256" key="2">
    <source>
        <dbReference type="ARBA" id="ARBA00005336"/>
    </source>
</evidence>
<dbReference type="InterPro" id="IPR050288">
    <property type="entry name" value="Cellulose_deg_GH3"/>
</dbReference>
<keyword evidence="8" id="KW-1185">Reference proteome</keyword>
<dbReference type="PANTHER" id="PTHR42715:SF27">
    <property type="entry name" value="BETA-GLUCOSIDASE-RELATED"/>
    <property type="match status" value="1"/>
</dbReference>
<organism evidence="7 8">
    <name type="scientific">Clonostachys rhizophaga</name>
    <dbReference type="NCBI Taxonomy" id="160324"/>
    <lineage>
        <taxon>Eukaryota</taxon>
        <taxon>Fungi</taxon>
        <taxon>Dikarya</taxon>
        <taxon>Ascomycota</taxon>
        <taxon>Pezizomycotina</taxon>
        <taxon>Sordariomycetes</taxon>
        <taxon>Hypocreomycetidae</taxon>
        <taxon>Hypocreales</taxon>
        <taxon>Bionectriaceae</taxon>
        <taxon>Clonostachys</taxon>
    </lineage>
</organism>
<dbReference type="GO" id="GO:0008422">
    <property type="term" value="F:beta-glucosidase activity"/>
    <property type="evidence" value="ECO:0007669"/>
    <property type="project" value="UniProtKB-EC"/>
</dbReference>
<evidence type="ECO:0000313" key="7">
    <source>
        <dbReference type="EMBL" id="CAH0017051.1"/>
    </source>
</evidence>
<evidence type="ECO:0000313" key="8">
    <source>
        <dbReference type="Proteomes" id="UP000696573"/>
    </source>
</evidence>